<evidence type="ECO:0000313" key="2">
    <source>
        <dbReference type="EMBL" id="CAK0819972.1"/>
    </source>
</evidence>
<organism evidence="2 3">
    <name type="scientific">Prorocentrum cordatum</name>
    <dbReference type="NCBI Taxonomy" id="2364126"/>
    <lineage>
        <taxon>Eukaryota</taxon>
        <taxon>Sar</taxon>
        <taxon>Alveolata</taxon>
        <taxon>Dinophyceae</taxon>
        <taxon>Prorocentrales</taxon>
        <taxon>Prorocentraceae</taxon>
        <taxon>Prorocentrum</taxon>
    </lineage>
</organism>
<comment type="caution">
    <text evidence="2">The sequence shown here is derived from an EMBL/GenBank/DDBJ whole genome shotgun (WGS) entry which is preliminary data.</text>
</comment>
<keyword evidence="3" id="KW-1185">Reference proteome</keyword>
<feature type="non-terminal residue" evidence="2">
    <location>
        <position position="1"/>
    </location>
</feature>
<gene>
    <name evidence="2" type="ORF">PCOR1329_LOCUS21809</name>
</gene>
<evidence type="ECO:0000313" key="3">
    <source>
        <dbReference type="Proteomes" id="UP001189429"/>
    </source>
</evidence>
<evidence type="ECO:0000256" key="1">
    <source>
        <dbReference type="SAM" id="MobiDB-lite"/>
    </source>
</evidence>
<protein>
    <submittedName>
        <fullName evidence="2">Uncharacterized protein</fullName>
    </submittedName>
</protein>
<dbReference type="Proteomes" id="UP001189429">
    <property type="component" value="Unassembled WGS sequence"/>
</dbReference>
<reference evidence="2" key="1">
    <citation type="submission" date="2023-10" db="EMBL/GenBank/DDBJ databases">
        <authorList>
            <person name="Chen Y."/>
            <person name="Shah S."/>
            <person name="Dougan E. K."/>
            <person name="Thang M."/>
            <person name="Chan C."/>
        </authorList>
    </citation>
    <scope>NUCLEOTIDE SEQUENCE [LARGE SCALE GENOMIC DNA]</scope>
</reference>
<proteinExistence type="predicted"/>
<accession>A0ABN9RMR6</accession>
<feature type="compositionally biased region" description="Basic residues" evidence="1">
    <location>
        <begin position="25"/>
        <end position="37"/>
    </location>
</feature>
<feature type="compositionally biased region" description="Basic and acidic residues" evidence="1">
    <location>
        <begin position="126"/>
        <end position="139"/>
    </location>
</feature>
<dbReference type="EMBL" id="CAUYUJ010007216">
    <property type="protein sequence ID" value="CAK0819972.1"/>
    <property type="molecule type" value="Genomic_DNA"/>
</dbReference>
<feature type="compositionally biased region" description="Basic residues" evidence="1">
    <location>
        <begin position="83"/>
        <end position="125"/>
    </location>
</feature>
<feature type="region of interest" description="Disordered" evidence="1">
    <location>
        <begin position="1"/>
        <end position="139"/>
    </location>
</feature>
<feature type="compositionally biased region" description="Low complexity" evidence="1">
    <location>
        <begin position="1"/>
        <end position="19"/>
    </location>
</feature>
<feature type="non-terminal residue" evidence="2">
    <location>
        <position position="139"/>
    </location>
</feature>
<name>A0ABN9RMR6_9DINO</name>
<sequence length="139" mass="14695">PGAAAVAGAGDGGLAQAVGDDTRPLHLRHGLRLRPRVGRLPGPVANLPAGGGPGHRGQPARLQRGEHRPPRRRIPPPRLRAPGPRRRRAGGRSAGHPRRPGARAPRRAGRAGGARARRAGARARRLREPPHPARVLREA</sequence>